<protein>
    <submittedName>
        <fullName evidence="1">Type I-C CRISPR-associated protein Cas8c/Csd1</fullName>
    </submittedName>
</protein>
<reference evidence="1 2" key="1">
    <citation type="submission" date="2024-08" db="EMBL/GenBank/DDBJ databases">
        <authorList>
            <person name="Lu H."/>
        </authorList>
    </citation>
    <scope>NUCLEOTIDE SEQUENCE [LARGE SCALE GENOMIC DNA]</scope>
    <source>
        <strain evidence="1 2">LKC17W</strain>
    </source>
</reference>
<gene>
    <name evidence="1" type="primary">cas8c</name>
    <name evidence="1" type="ORF">ACG0Z3_19085</name>
</gene>
<dbReference type="NCBIfam" id="TIGR01863">
    <property type="entry name" value="cas_Csd1"/>
    <property type="match status" value="1"/>
</dbReference>
<accession>A0ABW7FN86</accession>
<dbReference type="EMBL" id="JBIGHW010000012">
    <property type="protein sequence ID" value="MFG6442798.1"/>
    <property type="molecule type" value="Genomic_DNA"/>
</dbReference>
<sequence>MSWIEKLYLTYEACSPSSSALAERPWPPSHIKKRAHVEVTLDQIGNFLRARNLERSESLTLIPATEKSAGRTAGDAPHPLCEELGYCAADLPGADPLRFSQYTDFLGEWVSSTPSSIKLKAIHAYVKQGRLWNDLSKNLHLPAFTENGKGQRTKVPDEKVFVRWSVEIPGIESSGTWDDESLIDAWQRFDASQNMRTGFCMVTGRPQRLSQNHPRFIRHSSDGGKLISTNDFNGYTFRGRFTDTDSSYEKQVCSVGFDVTQKAHSALRWLIERQGHRNGDQVFVAWEPAGKPIPDPFLSTFESFSGEAVDWTFDGGDGNTGQAFALRLKRAIAGYCAKLNPRDEVIVIGLDSATSGRTAITFYRELKGSEFLARIEAWHQHFAWRQDYADDCKFTGAPAPRDIAEAAHGRWQTDKKRMVVDEKLRNATVERLLPCIVDGRPLPADLLRSTVRRASNRAGIDSQAWEKCLGIACALFKGSFTEGSYHMALEQERTSRDYLFGRLLAIAEDIESYALYAAGEKSRDTTAARLMQRFADRPASTWRTIEPALRPYIARLRATRPGPLHKKETLLDEVTCLFKPEEFLKDTPLSGEFLLGYHCQRQALRPPSDPASDAAAETTTN</sequence>
<name>A0ABW7FN86_9BURK</name>
<proteinExistence type="predicted"/>
<dbReference type="CDD" id="cd09757">
    <property type="entry name" value="Cas8c_I-C"/>
    <property type="match status" value="1"/>
</dbReference>
<dbReference type="InterPro" id="IPR010144">
    <property type="entry name" value="CRISPR-assoc_prot_Csd1-typ"/>
</dbReference>
<evidence type="ECO:0000313" key="2">
    <source>
        <dbReference type="Proteomes" id="UP001606301"/>
    </source>
</evidence>
<keyword evidence="2" id="KW-1185">Reference proteome</keyword>
<comment type="caution">
    <text evidence="1">The sequence shown here is derived from an EMBL/GenBank/DDBJ whole genome shotgun (WGS) entry which is preliminary data.</text>
</comment>
<dbReference type="RefSeq" id="WP_394400399.1">
    <property type="nucleotide sequence ID" value="NZ_JBIGHW010000012.1"/>
</dbReference>
<dbReference type="Proteomes" id="UP001606301">
    <property type="component" value="Unassembled WGS sequence"/>
</dbReference>
<organism evidence="1 2">
    <name type="scientific">Pelomonas margarita</name>
    <dbReference type="NCBI Taxonomy" id="3299031"/>
    <lineage>
        <taxon>Bacteria</taxon>
        <taxon>Pseudomonadati</taxon>
        <taxon>Pseudomonadota</taxon>
        <taxon>Betaproteobacteria</taxon>
        <taxon>Burkholderiales</taxon>
        <taxon>Sphaerotilaceae</taxon>
        <taxon>Roseateles</taxon>
    </lineage>
</organism>
<evidence type="ECO:0000313" key="1">
    <source>
        <dbReference type="EMBL" id="MFG6442798.1"/>
    </source>
</evidence>
<dbReference type="Pfam" id="PF09709">
    <property type="entry name" value="Cas_Csd1"/>
    <property type="match status" value="1"/>
</dbReference>